<keyword evidence="2" id="KW-1185">Reference proteome</keyword>
<name>A0ABX0JQZ2_9PROT</name>
<gene>
    <name evidence="1" type="ORF">GOB93_11245</name>
</gene>
<dbReference type="Pfam" id="PF11697">
    <property type="entry name" value="DUF3293"/>
    <property type="match status" value="1"/>
</dbReference>
<dbReference type="EMBL" id="WOTB01000013">
    <property type="protein sequence ID" value="NHN85213.1"/>
    <property type="molecule type" value="Genomic_DNA"/>
</dbReference>
<organism evidence="1 2">
    <name type="scientific">Acetobacter musti</name>
    <dbReference type="NCBI Taxonomy" id="864732"/>
    <lineage>
        <taxon>Bacteria</taxon>
        <taxon>Pseudomonadati</taxon>
        <taxon>Pseudomonadota</taxon>
        <taxon>Alphaproteobacteria</taxon>
        <taxon>Acetobacterales</taxon>
        <taxon>Acetobacteraceae</taxon>
        <taxon>Acetobacter</taxon>
    </lineage>
</organism>
<evidence type="ECO:0000313" key="2">
    <source>
        <dbReference type="Proteomes" id="UP000635278"/>
    </source>
</evidence>
<dbReference type="InterPro" id="IPR021710">
    <property type="entry name" value="DUF3293"/>
</dbReference>
<evidence type="ECO:0000313" key="1">
    <source>
        <dbReference type="EMBL" id="NHN85213.1"/>
    </source>
</evidence>
<proteinExistence type="predicted"/>
<dbReference type="Proteomes" id="UP000635278">
    <property type="component" value="Unassembled WGS sequence"/>
</dbReference>
<reference evidence="1 2" key="1">
    <citation type="journal article" date="2020" name="Int. J. Syst. Evol. Microbiol.">
        <title>Novel acetic acid bacteria from cider fermentations: Acetobacter conturbans sp. nov. and Acetobacter fallax sp. nov.</title>
        <authorList>
            <person name="Sombolestani A.S."/>
            <person name="Cleenwerck I."/>
            <person name="Cnockaert M."/>
            <person name="Borremans W."/>
            <person name="Wieme A.D."/>
            <person name="De Vuyst L."/>
            <person name="Vandamme P."/>
        </authorList>
    </citation>
    <scope>NUCLEOTIDE SEQUENCE [LARGE SCALE GENOMIC DNA]</scope>
    <source>
        <strain evidence="1 2">LMG 30640</strain>
    </source>
</reference>
<protein>
    <submittedName>
        <fullName evidence="1">DUF3293 domain-containing protein</fullName>
    </submittedName>
</protein>
<sequence>MSGVLPVTPKVLRAYRLSAYRAGGLDVRIGRRVSGVAGRGDIVFVSACNPGGRRYPDGWNARMMARLYERLRGVPYVGGEGRLGRWGEPLVATWLPLARGKRLARLFRQNAVVLVRRGQVARLVLTD</sequence>
<accession>A0ABX0JQZ2</accession>
<comment type="caution">
    <text evidence="1">The sequence shown here is derived from an EMBL/GenBank/DDBJ whole genome shotgun (WGS) entry which is preliminary data.</text>
</comment>